<evidence type="ECO:0000313" key="1">
    <source>
        <dbReference type="EMBL" id="RVU88833.1"/>
    </source>
</evidence>
<proteinExistence type="predicted"/>
<gene>
    <name evidence="1" type="ORF">EJB19_01360</name>
</gene>
<dbReference type="EMBL" id="RWGX01000003">
    <property type="protein sequence ID" value="RVU88833.1"/>
    <property type="molecule type" value="Genomic_DNA"/>
</dbReference>
<protein>
    <submittedName>
        <fullName evidence="1">Uncharacterized protein</fullName>
    </submittedName>
</protein>
<accession>A0AA94F372</accession>
<organism evidence="1">
    <name type="scientific">Flavobacterium columnare</name>
    <dbReference type="NCBI Taxonomy" id="996"/>
    <lineage>
        <taxon>Bacteria</taxon>
        <taxon>Pseudomonadati</taxon>
        <taxon>Bacteroidota</taxon>
        <taxon>Flavobacteriia</taxon>
        <taxon>Flavobacteriales</taxon>
        <taxon>Flavobacteriaceae</taxon>
        <taxon>Flavobacterium</taxon>
    </lineage>
</organism>
<dbReference type="RefSeq" id="WP_088418506.1">
    <property type="nucleotide sequence ID" value="NZ_RWGX02000014.1"/>
</dbReference>
<dbReference type="AlphaFoldDB" id="A0AA94F372"/>
<name>A0AA94F372_9FLAO</name>
<sequence>MTKVVELSEIVTICEQNKQTGDVYTLSKMFNMTTDAIRMRISRKDERTYRALYIIVCQREQLINDFKNHQYESTN</sequence>
<reference evidence="1" key="1">
    <citation type="submission" date="2018-12" db="EMBL/GenBank/DDBJ databases">
        <title>Draft genome sequence of Flaovobacterium columnare BGFS27 isolated from channel catfish in Alabama.</title>
        <authorList>
            <person name="Cai W."/>
            <person name="Arias C."/>
        </authorList>
    </citation>
    <scope>NUCLEOTIDE SEQUENCE [LARGE SCALE GENOMIC DNA]</scope>
    <source>
        <strain evidence="1">BGFS27</strain>
    </source>
</reference>
<comment type="caution">
    <text evidence="1">The sequence shown here is derived from an EMBL/GenBank/DDBJ whole genome shotgun (WGS) entry which is preliminary data.</text>
</comment>